<evidence type="ECO:0000259" key="1">
    <source>
        <dbReference type="PROSITE" id="PS50878"/>
    </source>
</evidence>
<feature type="domain" description="Reverse transcriptase" evidence="1">
    <location>
        <begin position="1"/>
        <end position="203"/>
    </location>
</feature>
<dbReference type="PANTHER" id="PTHR33116:SF85">
    <property type="entry name" value="REVERSE TRANSCRIPTASE ZINC-BINDING DOMAIN-CONTAINING PROTEIN"/>
    <property type="match status" value="1"/>
</dbReference>
<dbReference type="InterPro" id="IPR026960">
    <property type="entry name" value="RVT-Znf"/>
</dbReference>
<dbReference type="InterPro" id="IPR043502">
    <property type="entry name" value="DNA/RNA_pol_sf"/>
</dbReference>
<reference evidence="2" key="1">
    <citation type="submission" date="2023-08" db="EMBL/GenBank/DDBJ databases">
        <title>A de novo genome assembly of Solanum verrucosum Schlechtendal, a Mexican diploid species geographically isolated from the other diploid A-genome species in potato relatives.</title>
        <authorList>
            <person name="Hosaka K."/>
        </authorList>
    </citation>
    <scope>NUCLEOTIDE SEQUENCE</scope>
    <source>
        <tissue evidence="2">Young leaves</tissue>
    </source>
</reference>
<dbReference type="AlphaFoldDB" id="A0AAF0QAD9"/>
<sequence>MDAALIASECVDTRVRGEKAGIMCKLDLEKAYDHVNWGFLLNILRQMGFGDKWLKWIGFCIKTVRFSIHPVGFFPSEKGLRQGDPLSPFLFILVMEGLNSMLRIATQNRWIRGFEVSSRAGVSMEICQLLYVDDTVIFCEAKEDQIRYIRVILVILEAVSSLRVNWRKSSLFPIKEVAQMQRLANILGCKIEQFPTTYLGMPLGSNHKELLIWDGIIQRSEKKLAIWKTQYLSLGGRQTLINAVLDSLPTYVMSLFPLPAKVLEKLDKLRRDFLWFGNKERKGYYLVNWETVQLPKLSGGLGVRNLRIHNECLLMKWLWRYVEEEHALWREVIHHKYGQDSQWCTNEVTIPYGVSTWKTIRSFWTKLAGNIKLRIGNGAKILFWKDVWLRVGKMVEIYLSGDISMNRVAQLLHVINEFNGFAARPDTISWVYSEDGRFTVNKLYKKEMVTQQGLRLARWKYIWTSQAPTKIKCFVWLVAKRACLTQEVLQRKGVQLVPRLTGNSWTMPEHTVDLLSYWIRRGDSKSQKKWWRIIPTCIRNDDYCSFLILHINDTYISTIFVKVPQTKELSEMVMKLPPANGIPQHFGSLLKECNPATLLSSG</sequence>
<evidence type="ECO:0000313" key="3">
    <source>
        <dbReference type="Proteomes" id="UP001234989"/>
    </source>
</evidence>
<keyword evidence="3" id="KW-1185">Reference proteome</keyword>
<dbReference type="Pfam" id="PF13966">
    <property type="entry name" value="zf-RVT"/>
    <property type="match status" value="1"/>
</dbReference>
<dbReference type="PANTHER" id="PTHR33116">
    <property type="entry name" value="REVERSE TRANSCRIPTASE ZINC-BINDING DOMAIN-CONTAINING PROTEIN-RELATED-RELATED"/>
    <property type="match status" value="1"/>
</dbReference>
<evidence type="ECO:0000313" key="2">
    <source>
        <dbReference type="EMBL" id="WMV19423.1"/>
    </source>
</evidence>
<dbReference type="InterPro" id="IPR000477">
    <property type="entry name" value="RT_dom"/>
</dbReference>
<dbReference type="SUPFAM" id="SSF56672">
    <property type="entry name" value="DNA/RNA polymerases"/>
    <property type="match status" value="1"/>
</dbReference>
<accession>A0AAF0QAD9</accession>
<proteinExistence type="predicted"/>
<dbReference type="Pfam" id="PF00078">
    <property type="entry name" value="RVT_1"/>
    <property type="match status" value="1"/>
</dbReference>
<dbReference type="Proteomes" id="UP001234989">
    <property type="component" value="Chromosome 3"/>
</dbReference>
<organism evidence="2 3">
    <name type="scientific">Solanum verrucosum</name>
    <dbReference type="NCBI Taxonomy" id="315347"/>
    <lineage>
        <taxon>Eukaryota</taxon>
        <taxon>Viridiplantae</taxon>
        <taxon>Streptophyta</taxon>
        <taxon>Embryophyta</taxon>
        <taxon>Tracheophyta</taxon>
        <taxon>Spermatophyta</taxon>
        <taxon>Magnoliopsida</taxon>
        <taxon>eudicotyledons</taxon>
        <taxon>Gunneridae</taxon>
        <taxon>Pentapetalae</taxon>
        <taxon>asterids</taxon>
        <taxon>lamiids</taxon>
        <taxon>Solanales</taxon>
        <taxon>Solanaceae</taxon>
        <taxon>Solanoideae</taxon>
        <taxon>Solaneae</taxon>
        <taxon>Solanum</taxon>
    </lineage>
</organism>
<gene>
    <name evidence="2" type="ORF">MTR67_012808</name>
</gene>
<dbReference type="EMBL" id="CP133614">
    <property type="protein sequence ID" value="WMV19423.1"/>
    <property type="molecule type" value="Genomic_DNA"/>
</dbReference>
<name>A0AAF0QAD9_SOLVR</name>
<dbReference type="PROSITE" id="PS50878">
    <property type="entry name" value="RT_POL"/>
    <property type="match status" value="1"/>
</dbReference>
<protein>
    <recommendedName>
        <fullName evidence="1">Reverse transcriptase domain-containing protein</fullName>
    </recommendedName>
</protein>